<dbReference type="EMBL" id="UINC01081109">
    <property type="protein sequence ID" value="SVC24651.1"/>
    <property type="molecule type" value="Genomic_DNA"/>
</dbReference>
<accession>A0A382KPQ4</accession>
<sequence length="32" mass="3662">MMLRVFATNTARFSAGSLRVTIVQMKSRRYLG</sequence>
<feature type="non-terminal residue" evidence="1">
    <location>
        <position position="32"/>
    </location>
</feature>
<proteinExistence type="predicted"/>
<dbReference type="AlphaFoldDB" id="A0A382KPQ4"/>
<protein>
    <submittedName>
        <fullName evidence="1">Uncharacterized protein</fullName>
    </submittedName>
</protein>
<reference evidence="1" key="1">
    <citation type="submission" date="2018-05" db="EMBL/GenBank/DDBJ databases">
        <authorList>
            <person name="Lanie J.A."/>
            <person name="Ng W.-L."/>
            <person name="Kazmierczak K.M."/>
            <person name="Andrzejewski T.M."/>
            <person name="Davidsen T.M."/>
            <person name="Wayne K.J."/>
            <person name="Tettelin H."/>
            <person name="Glass J.I."/>
            <person name="Rusch D."/>
            <person name="Podicherti R."/>
            <person name="Tsui H.-C.T."/>
            <person name="Winkler M.E."/>
        </authorList>
    </citation>
    <scope>NUCLEOTIDE SEQUENCE</scope>
</reference>
<organism evidence="1">
    <name type="scientific">marine metagenome</name>
    <dbReference type="NCBI Taxonomy" id="408172"/>
    <lineage>
        <taxon>unclassified sequences</taxon>
        <taxon>metagenomes</taxon>
        <taxon>ecological metagenomes</taxon>
    </lineage>
</organism>
<evidence type="ECO:0000313" key="1">
    <source>
        <dbReference type="EMBL" id="SVC24651.1"/>
    </source>
</evidence>
<gene>
    <name evidence="1" type="ORF">METZ01_LOCUS277505</name>
</gene>
<name>A0A382KPQ4_9ZZZZ</name>